<evidence type="ECO:0000313" key="2">
    <source>
        <dbReference type="Proteomes" id="UP000054166"/>
    </source>
</evidence>
<organism evidence="1 2">
    <name type="scientific">Piloderma croceum (strain F 1598)</name>
    <dbReference type="NCBI Taxonomy" id="765440"/>
    <lineage>
        <taxon>Eukaryota</taxon>
        <taxon>Fungi</taxon>
        <taxon>Dikarya</taxon>
        <taxon>Basidiomycota</taxon>
        <taxon>Agaricomycotina</taxon>
        <taxon>Agaricomycetes</taxon>
        <taxon>Agaricomycetidae</taxon>
        <taxon>Atheliales</taxon>
        <taxon>Atheliaceae</taxon>
        <taxon>Piloderma</taxon>
    </lineage>
</organism>
<dbReference type="HOGENOM" id="CLU_2469864_0_0_1"/>
<dbReference type="InParanoid" id="A0A0C3G767"/>
<reference evidence="2" key="2">
    <citation type="submission" date="2015-01" db="EMBL/GenBank/DDBJ databases">
        <title>Evolutionary Origins and Diversification of the Mycorrhizal Mutualists.</title>
        <authorList>
            <consortium name="DOE Joint Genome Institute"/>
            <consortium name="Mycorrhizal Genomics Consortium"/>
            <person name="Kohler A."/>
            <person name="Kuo A."/>
            <person name="Nagy L.G."/>
            <person name="Floudas D."/>
            <person name="Copeland A."/>
            <person name="Barry K.W."/>
            <person name="Cichocki N."/>
            <person name="Veneault-Fourrey C."/>
            <person name="LaButti K."/>
            <person name="Lindquist E.A."/>
            <person name="Lipzen A."/>
            <person name="Lundell T."/>
            <person name="Morin E."/>
            <person name="Murat C."/>
            <person name="Riley R."/>
            <person name="Ohm R."/>
            <person name="Sun H."/>
            <person name="Tunlid A."/>
            <person name="Henrissat B."/>
            <person name="Grigoriev I.V."/>
            <person name="Hibbett D.S."/>
            <person name="Martin F."/>
        </authorList>
    </citation>
    <scope>NUCLEOTIDE SEQUENCE [LARGE SCALE GENOMIC DNA]</scope>
    <source>
        <strain evidence="2">F 1598</strain>
    </source>
</reference>
<dbReference type="Proteomes" id="UP000054166">
    <property type="component" value="Unassembled WGS sequence"/>
</dbReference>
<accession>A0A0C3G767</accession>
<protein>
    <submittedName>
        <fullName evidence="1">Uncharacterized protein</fullName>
    </submittedName>
</protein>
<name>A0A0C3G767_PILCF</name>
<keyword evidence="2" id="KW-1185">Reference proteome</keyword>
<dbReference type="EMBL" id="KN832970">
    <property type="protein sequence ID" value="KIM92080.1"/>
    <property type="molecule type" value="Genomic_DNA"/>
</dbReference>
<proteinExistence type="predicted"/>
<evidence type="ECO:0000313" key="1">
    <source>
        <dbReference type="EMBL" id="KIM92080.1"/>
    </source>
</evidence>
<gene>
    <name evidence="1" type="ORF">PILCRDRAFT_111279</name>
</gene>
<sequence length="88" mass="10035">MQKRRRLVHHICVRRSIFVAGIRSMACDSKGLAEEGMACQNCAEVKCNIVTTGDLLQRIRESNGIISRLNWNYRIVVYESSTDMGYNP</sequence>
<dbReference type="AlphaFoldDB" id="A0A0C3G767"/>
<reference evidence="1 2" key="1">
    <citation type="submission" date="2014-04" db="EMBL/GenBank/DDBJ databases">
        <authorList>
            <consortium name="DOE Joint Genome Institute"/>
            <person name="Kuo A."/>
            <person name="Tarkka M."/>
            <person name="Buscot F."/>
            <person name="Kohler A."/>
            <person name="Nagy L.G."/>
            <person name="Floudas D."/>
            <person name="Copeland A."/>
            <person name="Barry K.W."/>
            <person name="Cichocki N."/>
            <person name="Veneault-Fourrey C."/>
            <person name="LaButti K."/>
            <person name="Lindquist E.A."/>
            <person name="Lipzen A."/>
            <person name="Lundell T."/>
            <person name="Morin E."/>
            <person name="Murat C."/>
            <person name="Sun H."/>
            <person name="Tunlid A."/>
            <person name="Henrissat B."/>
            <person name="Grigoriev I.V."/>
            <person name="Hibbett D.S."/>
            <person name="Martin F."/>
            <person name="Nordberg H.P."/>
            <person name="Cantor M.N."/>
            <person name="Hua S.X."/>
        </authorList>
    </citation>
    <scope>NUCLEOTIDE SEQUENCE [LARGE SCALE GENOMIC DNA]</scope>
    <source>
        <strain evidence="1 2">F 1598</strain>
    </source>
</reference>